<gene>
    <name evidence="1" type="ORF">PBLR_11400</name>
</gene>
<reference evidence="2" key="1">
    <citation type="submission" date="2018-08" db="EMBL/GenBank/DDBJ databases">
        <authorList>
            <person name="Chevrot R."/>
        </authorList>
    </citation>
    <scope>NUCLEOTIDE SEQUENCE [LARGE SCALE GENOMIC DNA]</scope>
</reference>
<organism evidence="1 2">
    <name type="scientific">Paenibacillus alvei</name>
    <name type="common">Bacillus alvei</name>
    <dbReference type="NCBI Taxonomy" id="44250"/>
    <lineage>
        <taxon>Bacteria</taxon>
        <taxon>Bacillati</taxon>
        <taxon>Bacillota</taxon>
        <taxon>Bacilli</taxon>
        <taxon>Bacillales</taxon>
        <taxon>Paenibacillaceae</taxon>
        <taxon>Paenibacillus</taxon>
    </lineage>
</organism>
<dbReference type="Proteomes" id="UP000304148">
    <property type="component" value="Chromosome"/>
</dbReference>
<dbReference type="EMBL" id="LS992241">
    <property type="protein sequence ID" value="SYX82978.1"/>
    <property type="molecule type" value="Genomic_DNA"/>
</dbReference>
<accession>A0A383R7Q7</accession>
<evidence type="ECO:0000313" key="1">
    <source>
        <dbReference type="EMBL" id="SYX82978.1"/>
    </source>
</evidence>
<sequence length="47" mass="5616">MLCMENAWQTLIFNRFVRIDFFCSILSDAINIDLHKIKRAIAILFNR</sequence>
<proteinExistence type="predicted"/>
<name>A0A383R7Q7_PAEAL</name>
<protein>
    <submittedName>
        <fullName evidence="1">Uncharacterized protein</fullName>
    </submittedName>
</protein>
<evidence type="ECO:0000313" key="2">
    <source>
        <dbReference type="Proteomes" id="UP000304148"/>
    </source>
</evidence>
<dbReference type="AlphaFoldDB" id="A0A383R7Q7"/>